<organism evidence="1">
    <name type="scientific">mine drainage metagenome</name>
    <dbReference type="NCBI Taxonomy" id="410659"/>
    <lineage>
        <taxon>unclassified sequences</taxon>
        <taxon>metagenomes</taxon>
        <taxon>ecological metagenomes</taxon>
    </lineage>
</organism>
<sequence>MTWVTPPTQPISLPAQKIGTMVQMSQGWTLPIWQSLLVNMSPGLMPGLVSQSFSIMYLIAAPMVPTWMMMPVEVRTQSPAALYRVKQSSPSCSTIGLAAIFLAVSRECTSPPRNLENSFS</sequence>
<evidence type="ECO:0000313" key="1">
    <source>
        <dbReference type="EMBL" id="OIQ79580.1"/>
    </source>
</evidence>
<comment type="caution">
    <text evidence="1">The sequence shown here is derived from an EMBL/GenBank/DDBJ whole genome shotgun (WGS) entry which is preliminary data.</text>
</comment>
<accession>A0A1J5QHV8</accession>
<name>A0A1J5QHV8_9ZZZZ</name>
<proteinExistence type="predicted"/>
<dbReference type="AlphaFoldDB" id="A0A1J5QHV8"/>
<protein>
    <submittedName>
        <fullName evidence="1">Uncharacterized protein</fullName>
    </submittedName>
</protein>
<dbReference type="EMBL" id="MLJW01001191">
    <property type="protein sequence ID" value="OIQ79580.1"/>
    <property type="molecule type" value="Genomic_DNA"/>
</dbReference>
<gene>
    <name evidence="1" type="ORF">GALL_386830</name>
</gene>
<reference evidence="1" key="1">
    <citation type="submission" date="2016-10" db="EMBL/GenBank/DDBJ databases">
        <title>Sequence of Gallionella enrichment culture.</title>
        <authorList>
            <person name="Poehlein A."/>
            <person name="Muehling M."/>
            <person name="Daniel R."/>
        </authorList>
    </citation>
    <scope>NUCLEOTIDE SEQUENCE</scope>
</reference>